<comment type="caution">
    <text evidence="5">The sequence shown here is derived from an EMBL/GenBank/DDBJ whole genome shotgun (WGS) entry which is preliminary data.</text>
</comment>
<evidence type="ECO:0000313" key="5">
    <source>
        <dbReference type="EMBL" id="OPX47308.1"/>
    </source>
</evidence>
<reference evidence="5 6" key="1">
    <citation type="submission" date="2016-02" db="EMBL/GenBank/DDBJ databases">
        <title>Genome sequence of Clostridium thermobutyricum DSM 4928.</title>
        <authorList>
            <person name="Poehlein A."/>
            <person name="Daniel R."/>
        </authorList>
    </citation>
    <scope>NUCLEOTIDE SEQUENCE [LARGE SCALE GENOMIC DNA]</scope>
    <source>
        <strain evidence="5 6">DSM 4928</strain>
    </source>
</reference>
<dbReference type="Pfam" id="PF13377">
    <property type="entry name" value="Peripla_BP_3"/>
    <property type="match status" value="1"/>
</dbReference>
<evidence type="ECO:0000313" key="6">
    <source>
        <dbReference type="Proteomes" id="UP000191448"/>
    </source>
</evidence>
<dbReference type="Pfam" id="PF00356">
    <property type="entry name" value="LacI"/>
    <property type="match status" value="1"/>
</dbReference>
<dbReference type="InterPro" id="IPR010982">
    <property type="entry name" value="Lambda_DNA-bd_dom_sf"/>
</dbReference>
<protein>
    <submittedName>
        <fullName evidence="5">HTH-type transcriptional repressor CytR</fullName>
    </submittedName>
</protein>
<evidence type="ECO:0000256" key="3">
    <source>
        <dbReference type="ARBA" id="ARBA00023163"/>
    </source>
</evidence>
<keyword evidence="1" id="KW-0805">Transcription regulation</keyword>
<keyword evidence="3" id="KW-0804">Transcription</keyword>
<dbReference type="GO" id="GO:0003700">
    <property type="term" value="F:DNA-binding transcription factor activity"/>
    <property type="evidence" value="ECO:0007669"/>
    <property type="project" value="TreeGrafter"/>
</dbReference>
<dbReference type="CDD" id="cd01392">
    <property type="entry name" value="HTH_LacI"/>
    <property type="match status" value="1"/>
</dbReference>
<dbReference type="PANTHER" id="PTHR30146">
    <property type="entry name" value="LACI-RELATED TRANSCRIPTIONAL REPRESSOR"/>
    <property type="match status" value="1"/>
</dbReference>
<dbReference type="InterPro" id="IPR046335">
    <property type="entry name" value="LacI/GalR-like_sensor"/>
</dbReference>
<dbReference type="SUPFAM" id="SSF47413">
    <property type="entry name" value="lambda repressor-like DNA-binding domains"/>
    <property type="match status" value="1"/>
</dbReference>
<dbReference type="AlphaFoldDB" id="A0A1V4SVH7"/>
<keyword evidence="2" id="KW-0238">DNA-binding</keyword>
<name>A0A1V4SVH7_9CLOT</name>
<feature type="domain" description="HTH lacI-type" evidence="4">
    <location>
        <begin position="1"/>
        <end position="55"/>
    </location>
</feature>
<dbReference type="EMBL" id="LTAY01000048">
    <property type="protein sequence ID" value="OPX47308.1"/>
    <property type="molecule type" value="Genomic_DNA"/>
</dbReference>
<dbReference type="OrthoDB" id="9775106at2"/>
<dbReference type="InterPro" id="IPR028082">
    <property type="entry name" value="Peripla_BP_I"/>
</dbReference>
<dbReference type="PRINTS" id="PR00036">
    <property type="entry name" value="HTHLACI"/>
</dbReference>
<accession>A0A1V4SVH7</accession>
<organism evidence="5 6">
    <name type="scientific">Clostridium thermobutyricum DSM 4928</name>
    <dbReference type="NCBI Taxonomy" id="1121339"/>
    <lineage>
        <taxon>Bacteria</taxon>
        <taxon>Bacillati</taxon>
        <taxon>Bacillota</taxon>
        <taxon>Clostridia</taxon>
        <taxon>Eubacteriales</taxon>
        <taxon>Clostridiaceae</taxon>
        <taxon>Clostridium</taxon>
    </lineage>
</organism>
<dbReference type="CDD" id="cd06267">
    <property type="entry name" value="PBP1_LacI_sugar_binding-like"/>
    <property type="match status" value="1"/>
</dbReference>
<dbReference type="InterPro" id="IPR000843">
    <property type="entry name" value="HTH_LacI"/>
</dbReference>
<proteinExistence type="predicted"/>
<gene>
    <name evidence="5" type="primary">cytR</name>
    <name evidence="5" type="ORF">CLTHE_18710</name>
</gene>
<sequence length="337" mass="37834">MNIKDIARLAGVGLGTVSRVINNHPDVKDETREKVQKIIKENNYIPNNSARNLKKLSSNTIGVLIRGVFNPFLSEMVDIIGKRISQNDYTMLLRHTDYSARGADEIRNLIEFQKEVKLQGIIYLGCDLKEIDNTTFENIEIPLVLASTNSTYNTEVNNFSYVGIKQIESAFIATKYLIERNHKNIGIILGIKEDIGLASERLQGYKEALIKSNIDIKEEFIEYGGYSTRGAYDAAKRLIAKNKNLDSIFCISDIMAVGATKALEDMGIKVGKDISIIGFDGMEISEFYNPSITTIAQPREEMAEHSIAVLLDIIKNKGENRHIVLDTKLIERDSVKK</sequence>
<dbReference type="GO" id="GO:0000976">
    <property type="term" value="F:transcription cis-regulatory region binding"/>
    <property type="evidence" value="ECO:0007669"/>
    <property type="project" value="TreeGrafter"/>
</dbReference>
<dbReference type="PROSITE" id="PS00356">
    <property type="entry name" value="HTH_LACI_1"/>
    <property type="match status" value="1"/>
</dbReference>
<evidence type="ECO:0000256" key="1">
    <source>
        <dbReference type="ARBA" id="ARBA00023015"/>
    </source>
</evidence>
<dbReference type="Gene3D" id="1.10.260.40">
    <property type="entry name" value="lambda repressor-like DNA-binding domains"/>
    <property type="match status" value="1"/>
</dbReference>
<dbReference type="RefSeq" id="WP_080023078.1">
    <property type="nucleotide sequence ID" value="NZ_LTAY01000048.1"/>
</dbReference>
<dbReference type="Gene3D" id="3.40.50.2300">
    <property type="match status" value="2"/>
</dbReference>
<dbReference type="Proteomes" id="UP000191448">
    <property type="component" value="Unassembled WGS sequence"/>
</dbReference>
<evidence type="ECO:0000259" key="4">
    <source>
        <dbReference type="PROSITE" id="PS50932"/>
    </source>
</evidence>
<dbReference type="SUPFAM" id="SSF53822">
    <property type="entry name" value="Periplasmic binding protein-like I"/>
    <property type="match status" value="1"/>
</dbReference>
<dbReference type="PANTHER" id="PTHR30146:SF109">
    <property type="entry name" value="HTH-TYPE TRANSCRIPTIONAL REGULATOR GALS"/>
    <property type="match status" value="1"/>
</dbReference>
<dbReference type="SMART" id="SM00354">
    <property type="entry name" value="HTH_LACI"/>
    <property type="match status" value="1"/>
</dbReference>
<dbReference type="PROSITE" id="PS50932">
    <property type="entry name" value="HTH_LACI_2"/>
    <property type="match status" value="1"/>
</dbReference>
<evidence type="ECO:0000256" key="2">
    <source>
        <dbReference type="ARBA" id="ARBA00023125"/>
    </source>
</evidence>